<organism evidence="9 10">
    <name type="scientific">Caryophanon tenue</name>
    <dbReference type="NCBI Taxonomy" id="33978"/>
    <lineage>
        <taxon>Bacteria</taxon>
        <taxon>Bacillati</taxon>
        <taxon>Bacillota</taxon>
        <taxon>Bacilli</taxon>
        <taxon>Bacillales</taxon>
        <taxon>Caryophanaceae</taxon>
        <taxon>Caryophanon</taxon>
    </lineage>
</organism>
<dbReference type="RefSeq" id="WP_066545107.1">
    <property type="nucleotide sequence ID" value="NZ_MASJ01000015.1"/>
</dbReference>
<dbReference type="STRING" id="33978.A6M13_13760"/>
<accession>A0A1C0YDH8</accession>
<dbReference type="GO" id="GO:0005886">
    <property type="term" value="C:plasma membrane"/>
    <property type="evidence" value="ECO:0007669"/>
    <property type="project" value="UniProtKB-SubCell"/>
</dbReference>
<dbReference type="SUPFAM" id="SSF161098">
    <property type="entry name" value="MetI-like"/>
    <property type="match status" value="1"/>
</dbReference>
<dbReference type="GO" id="GO:0055085">
    <property type="term" value="P:transmembrane transport"/>
    <property type="evidence" value="ECO:0007669"/>
    <property type="project" value="InterPro"/>
</dbReference>
<evidence type="ECO:0000259" key="8">
    <source>
        <dbReference type="PROSITE" id="PS50928"/>
    </source>
</evidence>
<evidence type="ECO:0000256" key="4">
    <source>
        <dbReference type="ARBA" id="ARBA00022692"/>
    </source>
</evidence>
<feature type="transmembrane region" description="Helical" evidence="7">
    <location>
        <begin position="27"/>
        <end position="47"/>
    </location>
</feature>
<keyword evidence="3" id="KW-1003">Cell membrane</keyword>
<dbReference type="Gene3D" id="1.10.3720.10">
    <property type="entry name" value="MetI-like"/>
    <property type="match status" value="1"/>
</dbReference>
<evidence type="ECO:0000256" key="1">
    <source>
        <dbReference type="ARBA" id="ARBA00004651"/>
    </source>
</evidence>
<sequence>MEALPSLPNVAMKNGRIQIKKQTKATIVMRIVLWTLFAMTVIGPFLLDYGEIDWAEALSLTLGNLQMMFLQPAFNQITFGTAMMQIGITLALAFLATVLGAVISFFLAAFSARNLSPAWLANIIIASNSFVRAVPTVLWVLIFAIVAGLGAIACVLGMMLHTIAYLTKAYAESFEELDEGTIEALKASGANWWHIVWHAVIPQSSSYIISWTFLRFETNYDVAVAMGAAAAAGGIGFELFMASSFYYDLHEVGMITYCALVVAILLEMISIRIKRHYLGKA</sequence>
<reference evidence="9 10" key="1">
    <citation type="submission" date="2016-07" db="EMBL/GenBank/DDBJ databases">
        <title>Caryophanon tenue genome sequencing.</title>
        <authorList>
            <person name="Verma A."/>
            <person name="Pal Y."/>
            <person name="Krishnamurthi S."/>
        </authorList>
    </citation>
    <scope>NUCLEOTIDE SEQUENCE [LARGE SCALE GENOMIC DNA]</scope>
    <source>
        <strain evidence="9 10">DSM 14152</strain>
    </source>
</reference>
<feature type="domain" description="ABC transmembrane type-1" evidence="8">
    <location>
        <begin position="86"/>
        <end position="273"/>
    </location>
</feature>
<feature type="transmembrane region" description="Helical" evidence="7">
    <location>
        <begin position="252"/>
        <end position="271"/>
    </location>
</feature>
<proteinExistence type="inferred from homology"/>
<feature type="transmembrane region" description="Helical" evidence="7">
    <location>
        <begin position="86"/>
        <end position="110"/>
    </location>
</feature>
<dbReference type="OrthoDB" id="8557224at2"/>
<keyword evidence="5 7" id="KW-1133">Transmembrane helix</keyword>
<dbReference type="PANTHER" id="PTHR30043">
    <property type="entry name" value="PHOSPHONATES TRANSPORT SYSTEM PERMEASE PROTEIN"/>
    <property type="match status" value="1"/>
</dbReference>
<comment type="similarity">
    <text evidence="7">Belongs to the binding-protein-dependent transport system permease family.</text>
</comment>
<evidence type="ECO:0000256" key="7">
    <source>
        <dbReference type="RuleBase" id="RU363032"/>
    </source>
</evidence>
<dbReference type="EMBL" id="MASJ01000015">
    <property type="protein sequence ID" value="OCS85205.1"/>
    <property type="molecule type" value="Genomic_DNA"/>
</dbReference>
<protein>
    <submittedName>
        <fullName evidence="9">Phosphonate ABC transporter permease</fullName>
    </submittedName>
</protein>
<dbReference type="Pfam" id="PF00528">
    <property type="entry name" value="BPD_transp_1"/>
    <property type="match status" value="1"/>
</dbReference>
<feature type="transmembrane region" description="Helical" evidence="7">
    <location>
        <begin position="137"/>
        <end position="160"/>
    </location>
</feature>
<evidence type="ECO:0000256" key="3">
    <source>
        <dbReference type="ARBA" id="ARBA00022475"/>
    </source>
</evidence>
<dbReference type="InterPro" id="IPR035906">
    <property type="entry name" value="MetI-like_sf"/>
</dbReference>
<keyword evidence="10" id="KW-1185">Reference proteome</keyword>
<evidence type="ECO:0000313" key="10">
    <source>
        <dbReference type="Proteomes" id="UP000093199"/>
    </source>
</evidence>
<keyword evidence="6 7" id="KW-0472">Membrane</keyword>
<gene>
    <name evidence="9" type="ORF">A6M13_13760</name>
</gene>
<dbReference type="AlphaFoldDB" id="A0A1C0YDH8"/>
<dbReference type="Proteomes" id="UP000093199">
    <property type="component" value="Unassembled WGS sequence"/>
</dbReference>
<dbReference type="PANTHER" id="PTHR30043:SF1">
    <property type="entry name" value="ABC TRANSPORT SYSTEM PERMEASE PROTEIN P69"/>
    <property type="match status" value="1"/>
</dbReference>
<comment type="caution">
    <text evidence="9">The sequence shown here is derived from an EMBL/GenBank/DDBJ whole genome shotgun (WGS) entry which is preliminary data.</text>
</comment>
<evidence type="ECO:0000256" key="5">
    <source>
        <dbReference type="ARBA" id="ARBA00022989"/>
    </source>
</evidence>
<evidence type="ECO:0000313" key="9">
    <source>
        <dbReference type="EMBL" id="OCS85205.1"/>
    </source>
</evidence>
<keyword evidence="4 7" id="KW-0812">Transmembrane</keyword>
<dbReference type="InterPro" id="IPR000515">
    <property type="entry name" value="MetI-like"/>
</dbReference>
<name>A0A1C0YDH8_9BACL</name>
<evidence type="ECO:0000256" key="6">
    <source>
        <dbReference type="ARBA" id="ARBA00023136"/>
    </source>
</evidence>
<comment type="subcellular location">
    <subcellularLocation>
        <location evidence="1 7">Cell membrane</location>
        <topology evidence="1 7">Multi-pass membrane protein</topology>
    </subcellularLocation>
</comment>
<feature type="transmembrane region" description="Helical" evidence="7">
    <location>
        <begin position="222"/>
        <end position="246"/>
    </location>
</feature>
<evidence type="ECO:0000256" key="2">
    <source>
        <dbReference type="ARBA" id="ARBA00022448"/>
    </source>
</evidence>
<dbReference type="PROSITE" id="PS50928">
    <property type="entry name" value="ABC_TM1"/>
    <property type="match status" value="1"/>
</dbReference>
<dbReference type="CDD" id="cd06261">
    <property type="entry name" value="TM_PBP2"/>
    <property type="match status" value="1"/>
</dbReference>
<keyword evidence="2 7" id="KW-0813">Transport</keyword>